<dbReference type="InterPro" id="IPR036097">
    <property type="entry name" value="HisK_dim/P_sf"/>
</dbReference>
<reference evidence="6" key="1">
    <citation type="submission" date="2018-06" db="EMBL/GenBank/DDBJ databases">
        <authorList>
            <person name="Zhirakovskaya E."/>
        </authorList>
    </citation>
    <scope>NUCLEOTIDE SEQUENCE</scope>
</reference>
<keyword evidence="1" id="KW-0597">Phosphoprotein</keyword>
<dbReference type="PROSITE" id="PS50110">
    <property type="entry name" value="RESPONSE_REGULATORY"/>
    <property type="match status" value="1"/>
</dbReference>
<dbReference type="Gene3D" id="3.30.565.10">
    <property type="entry name" value="Histidine kinase-like ATPase, C-terminal domain"/>
    <property type="match status" value="1"/>
</dbReference>
<name>A0A3B0S4B6_9ZZZZ</name>
<dbReference type="SMART" id="SM00387">
    <property type="entry name" value="HATPase_c"/>
    <property type="match status" value="1"/>
</dbReference>
<dbReference type="InterPro" id="IPR035965">
    <property type="entry name" value="PAS-like_dom_sf"/>
</dbReference>
<dbReference type="InterPro" id="IPR003594">
    <property type="entry name" value="HATPase_dom"/>
</dbReference>
<dbReference type="InterPro" id="IPR004358">
    <property type="entry name" value="Sig_transdc_His_kin-like_C"/>
</dbReference>
<dbReference type="Gene3D" id="3.30.450.20">
    <property type="entry name" value="PAS domain"/>
    <property type="match status" value="1"/>
</dbReference>
<dbReference type="Pfam" id="PF00072">
    <property type="entry name" value="Response_reg"/>
    <property type="match status" value="1"/>
</dbReference>
<dbReference type="SUPFAM" id="SSF55874">
    <property type="entry name" value="ATPase domain of HSP90 chaperone/DNA topoisomerase II/histidine kinase"/>
    <property type="match status" value="1"/>
</dbReference>
<feature type="domain" description="PAC" evidence="5">
    <location>
        <begin position="31"/>
        <end position="84"/>
    </location>
</feature>
<sequence>LRGKPTYVMAPALKDRHEEWLQAIQKSPDGIASDIRLVSPKGNDEIWARVHCAAQLDDDGLCYGYRGVGFDITTQKQAEIAVVRAKEAAEQAAEERARFLSTMSHEIRTPLNAVIGMTDLLLDSEQPSEQAKLTKTANRAGLHLLGLVNDILDHSKLEAGKVILEEIPFDPAEEINNVCDILEATAADKNVALGLSLDRELLTNYQGDPARIRQILLNLVGNAIKFTEDGQIAIRVLPTSNNRVRFEIKDSGIGISEQAQKTLFDEFSQADASTTRKHGGTGLGLAICKRLIEVMGGEIGVHSTPGEGSTFWFEIPLQQVKKTAPNAATDTTKSASKLQSFKILVAEDNPANQLLIRTLLEKLEQNITIVENGQLAVEAASAERFDLIFMDMQMPVMDGYTAARTLRDQANSVPIIALTAHVIGDEIHKFKAAGINDWLSKPFQMKDLVKRLIHWGNLGREQQPAPKSKRRA</sequence>
<dbReference type="SMART" id="SM00388">
    <property type="entry name" value="HisKA"/>
    <property type="match status" value="1"/>
</dbReference>
<dbReference type="AlphaFoldDB" id="A0A3B0S4B6"/>
<dbReference type="PROSITE" id="PS50113">
    <property type="entry name" value="PAC"/>
    <property type="match status" value="1"/>
</dbReference>
<dbReference type="Gene3D" id="1.10.287.130">
    <property type="match status" value="1"/>
</dbReference>
<keyword evidence="6" id="KW-0808">Transferase</keyword>
<dbReference type="FunFam" id="3.30.565.10:FF:000010">
    <property type="entry name" value="Sensor histidine kinase RcsC"/>
    <property type="match status" value="1"/>
</dbReference>
<dbReference type="SUPFAM" id="SSF55785">
    <property type="entry name" value="PYP-like sensor domain (PAS domain)"/>
    <property type="match status" value="1"/>
</dbReference>
<feature type="domain" description="Histidine kinase" evidence="3">
    <location>
        <begin position="102"/>
        <end position="319"/>
    </location>
</feature>
<evidence type="ECO:0000256" key="1">
    <source>
        <dbReference type="ARBA" id="ARBA00022553"/>
    </source>
</evidence>
<evidence type="ECO:0000259" key="4">
    <source>
        <dbReference type="PROSITE" id="PS50110"/>
    </source>
</evidence>
<dbReference type="Pfam" id="PF02518">
    <property type="entry name" value="HATPase_c"/>
    <property type="match status" value="1"/>
</dbReference>
<evidence type="ECO:0000259" key="3">
    <source>
        <dbReference type="PROSITE" id="PS50109"/>
    </source>
</evidence>
<dbReference type="PROSITE" id="PS50109">
    <property type="entry name" value="HIS_KIN"/>
    <property type="match status" value="1"/>
</dbReference>
<dbReference type="SUPFAM" id="SSF52172">
    <property type="entry name" value="CheY-like"/>
    <property type="match status" value="1"/>
</dbReference>
<dbReference type="PRINTS" id="PR00344">
    <property type="entry name" value="BCTRLSENSOR"/>
</dbReference>
<keyword evidence="2" id="KW-0902">Two-component regulatory system</keyword>
<dbReference type="InterPro" id="IPR001789">
    <property type="entry name" value="Sig_transdc_resp-reg_receiver"/>
</dbReference>
<organism evidence="6">
    <name type="scientific">hydrothermal vent metagenome</name>
    <dbReference type="NCBI Taxonomy" id="652676"/>
    <lineage>
        <taxon>unclassified sequences</taxon>
        <taxon>metagenomes</taxon>
        <taxon>ecological metagenomes</taxon>
    </lineage>
</organism>
<accession>A0A3B0S4B6</accession>
<dbReference type="CDD" id="cd00082">
    <property type="entry name" value="HisKA"/>
    <property type="match status" value="1"/>
</dbReference>
<dbReference type="SMART" id="SM00448">
    <property type="entry name" value="REC"/>
    <property type="match status" value="1"/>
</dbReference>
<dbReference type="Gene3D" id="3.40.50.2300">
    <property type="match status" value="1"/>
</dbReference>
<dbReference type="InterPro" id="IPR036890">
    <property type="entry name" value="HATPase_C_sf"/>
</dbReference>
<feature type="non-terminal residue" evidence="6">
    <location>
        <position position="1"/>
    </location>
</feature>
<dbReference type="InterPro" id="IPR005467">
    <property type="entry name" value="His_kinase_dom"/>
</dbReference>
<proteinExistence type="predicted"/>
<feature type="domain" description="Response regulatory" evidence="4">
    <location>
        <begin position="342"/>
        <end position="456"/>
    </location>
</feature>
<dbReference type="GO" id="GO:0000155">
    <property type="term" value="F:phosphorelay sensor kinase activity"/>
    <property type="evidence" value="ECO:0007669"/>
    <property type="project" value="InterPro"/>
</dbReference>
<gene>
    <name evidence="6" type="ORF">MNBD_ALPHA06-991</name>
</gene>
<dbReference type="EMBL" id="UOEE01000252">
    <property type="protein sequence ID" value="VAV97911.1"/>
    <property type="molecule type" value="Genomic_DNA"/>
</dbReference>
<protein>
    <submittedName>
        <fullName evidence="6">Sensory box histidine kinase/response regulator</fullName>
    </submittedName>
</protein>
<dbReference type="CDD" id="cd16922">
    <property type="entry name" value="HATPase_EvgS-ArcB-TorS-like"/>
    <property type="match status" value="1"/>
</dbReference>
<dbReference type="PANTHER" id="PTHR45339">
    <property type="entry name" value="HYBRID SIGNAL TRANSDUCTION HISTIDINE KINASE J"/>
    <property type="match status" value="1"/>
</dbReference>
<dbReference type="SUPFAM" id="SSF47384">
    <property type="entry name" value="Homodimeric domain of signal transducing histidine kinase"/>
    <property type="match status" value="1"/>
</dbReference>
<evidence type="ECO:0000313" key="6">
    <source>
        <dbReference type="EMBL" id="VAV97911.1"/>
    </source>
</evidence>
<dbReference type="InterPro" id="IPR000700">
    <property type="entry name" value="PAS-assoc_C"/>
</dbReference>
<dbReference type="CDD" id="cd17546">
    <property type="entry name" value="REC_hyHK_CKI1_RcsC-like"/>
    <property type="match status" value="1"/>
</dbReference>
<keyword evidence="6" id="KW-0418">Kinase</keyword>
<dbReference type="PANTHER" id="PTHR45339:SF1">
    <property type="entry name" value="HYBRID SIGNAL TRANSDUCTION HISTIDINE KINASE J"/>
    <property type="match status" value="1"/>
</dbReference>
<evidence type="ECO:0000256" key="2">
    <source>
        <dbReference type="ARBA" id="ARBA00023012"/>
    </source>
</evidence>
<dbReference type="InterPro" id="IPR011006">
    <property type="entry name" value="CheY-like_superfamily"/>
</dbReference>
<evidence type="ECO:0000259" key="5">
    <source>
        <dbReference type="PROSITE" id="PS50113"/>
    </source>
</evidence>
<dbReference type="InterPro" id="IPR003661">
    <property type="entry name" value="HisK_dim/P_dom"/>
</dbReference>
<dbReference type="Pfam" id="PF00512">
    <property type="entry name" value="HisKA"/>
    <property type="match status" value="1"/>
</dbReference>